<dbReference type="EMBL" id="BQKA01000025">
    <property type="protein sequence ID" value="GJM50401.1"/>
    <property type="molecule type" value="Genomic_DNA"/>
</dbReference>
<accession>A0AAV5AWY3</accession>
<dbReference type="EMBL" id="BQKB01000017">
    <property type="protein sequence ID" value="GJM52684.1"/>
    <property type="molecule type" value="Genomic_DNA"/>
</dbReference>
<evidence type="ECO:0000313" key="4">
    <source>
        <dbReference type="Proteomes" id="UP001208692"/>
    </source>
</evidence>
<gene>
    <name evidence="1" type="ORF">RCZ15_13740</name>
    <name evidence="2" type="ORF">RCZ16_10010</name>
</gene>
<comment type="caution">
    <text evidence="1">The sequence shown here is derived from an EMBL/GenBank/DDBJ whole genome shotgun (WGS) entry which is preliminary data.</text>
</comment>
<evidence type="ECO:0000313" key="3">
    <source>
        <dbReference type="Proteomes" id="UP001207736"/>
    </source>
</evidence>
<dbReference type="Proteomes" id="UP001208692">
    <property type="component" value="Unassembled WGS sequence"/>
</dbReference>
<organism evidence="1 3">
    <name type="scientific">Capnocytophaga catalasegens</name>
    <dbReference type="NCBI Taxonomy" id="1004260"/>
    <lineage>
        <taxon>Bacteria</taxon>
        <taxon>Pseudomonadati</taxon>
        <taxon>Bacteroidota</taxon>
        <taxon>Flavobacteriia</taxon>
        <taxon>Flavobacteriales</taxon>
        <taxon>Flavobacteriaceae</taxon>
        <taxon>Capnocytophaga</taxon>
    </lineage>
</organism>
<evidence type="ECO:0000313" key="1">
    <source>
        <dbReference type="EMBL" id="GJM50401.1"/>
    </source>
</evidence>
<protein>
    <recommendedName>
        <fullName evidence="5">DUF4932 domain-containing protein</fullName>
    </recommendedName>
</protein>
<evidence type="ECO:0000313" key="2">
    <source>
        <dbReference type="EMBL" id="GJM52684.1"/>
    </source>
</evidence>
<proteinExistence type="predicted"/>
<dbReference type="AlphaFoldDB" id="A0AAV5AWY3"/>
<dbReference type="Proteomes" id="UP001207736">
    <property type="component" value="Unassembled WGS sequence"/>
</dbReference>
<reference evidence="1 4" key="1">
    <citation type="submission" date="2021-11" db="EMBL/GenBank/DDBJ databases">
        <title>Draft genome sequence of Capnocytophaga sp. strain KC07075 isolated from cat oral cavity.</title>
        <authorList>
            <person name="Suzuki M."/>
            <person name="Imaoka K."/>
            <person name="Kimura M."/>
            <person name="Morikawa S."/>
            <person name="Maeda K."/>
        </authorList>
    </citation>
    <scope>NUCLEOTIDE SEQUENCE</scope>
    <source>
        <strain evidence="1">KC07075</strain>
        <strain evidence="2 4">KC07079</strain>
    </source>
</reference>
<keyword evidence="4" id="KW-1185">Reference proteome</keyword>
<sequence>MPSPKLHPQLGVYLFSKDSYNYFYALKMNTCAYIFDKEGNIKNNGFIREIALDWHTFDPMIDLAVFEDFAKKSNFRKSHQDNKLYYDNLLTDYHKLVPLTKMKNWLENKFGFGYDSYLIYFSPLNKGAQATIQHENNNFKQALMFVAKVSEDEKLSKISNELHASWVVFTEIDHNYVNPLSLEYGIISRINKIFTSEWIERESITMYDSSYKVYNEYMTFALFSLYISDNYEAKDVENFIPYLENMMQNSRGFVRFKDFNRALLDKYKQNPNIPMKELYHYILSWAENIAKKAIR</sequence>
<name>A0AAV5AWY3_9FLAO</name>
<evidence type="ECO:0008006" key="5">
    <source>
        <dbReference type="Google" id="ProtNLM"/>
    </source>
</evidence>